<comment type="caution">
    <text evidence="3">The sequence shown here is derived from an EMBL/GenBank/DDBJ whole genome shotgun (WGS) entry which is preliminary data.</text>
</comment>
<keyword evidence="2" id="KW-0472">Membrane</keyword>
<reference evidence="3 4" key="1">
    <citation type="submission" date="2021-06" db="EMBL/GenBank/DDBJ databases">
        <authorList>
            <person name="Kallberg Y."/>
            <person name="Tangrot J."/>
            <person name="Rosling A."/>
        </authorList>
    </citation>
    <scope>NUCLEOTIDE SEQUENCE [LARGE SCALE GENOMIC DNA]</scope>
    <source>
        <strain evidence="3 4">120-4 pot B 10/14</strain>
    </source>
</reference>
<feature type="region of interest" description="Disordered" evidence="1">
    <location>
        <begin position="133"/>
        <end position="158"/>
    </location>
</feature>
<dbReference type="EMBL" id="CAJVQB010015641">
    <property type="protein sequence ID" value="CAG8775702.1"/>
    <property type="molecule type" value="Genomic_DNA"/>
</dbReference>
<evidence type="ECO:0000313" key="3">
    <source>
        <dbReference type="EMBL" id="CAG8775702.1"/>
    </source>
</evidence>
<feature type="compositionally biased region" description="Low complexity" evidence="1">
    <location>
        <begin position="149"/>
        <end position="158"/>
    </location>
</feature>
<gene>
    <name evidence="3" type="ORF">GMARGA_LOCUS19051</name>
</gene>
<evidence type="ECO:0000256" key="1">
    <source>
        <dbReference type="SAM" id="MobiDB-lite"/>
    </source>
</evidence>
<keyword evidence="2" id="KW-0812">Transmembrane</keyword>
<organism evidence="3 4">
    <name type="scientific">Gigaspora margarita</name>
    <dbReference type="NCBI Taxonomy" id="4874"/>
    <lineage>
        <taxon>Eukaryota</taxon>
        <taxon>Fungi</taxon>
        <taxon>Fungi incertae sedis</taxon>
        <taxon>Mucoromycota</taxon>
        <taxon>Glomeromycotina</taxon>
        <taxon>Glomeromycetes</taxon>
        <taxon>Diversisporales</taxon>
        <taxon>Gigasporaceae</taxon>
        <taxon>Gigaspora</taxon>
    </lineage>
</organism>
<accession>A0ABN7VIN7</accession>
<protein>
    <submittedName>
        <fullName evidence="3">14564_t:CDS:1</fullName>
    </submittedName>
</protein>
<name>A0ABN7VIN7_GIGMA</name>
<evidence type="ECO:0000256" key="2">
    <source>
        <dbReference type="SAM" id="Phobius"/>
    </source>
</evidence>
<feature type="compositionally biased region" description="Basic residues" evidence="1">
    <location>
        <begin position="133"/>
        <end position="148"/>
    </location>
</feature>
<keyword evidence="2" id="KW-1133">Transmembrane helix</keyword>
<feature type="transmembrane region" description="Helical" evidence="2">
    <location>
        <begin position="96"/>
        <end position="115"/>
    </location>
</feature>
<proteinExistence type="predicted"/>
<dbReference type="Proteomes" id="UP000789901">
    <property type="component" value="Unassembled WGS sequence"/>
</dbReference>
<evidence type="ECO:0000313" key="4">
    <source>
        <dbReference type="Proteomes" id="UP000789901"/>
    </source>
</evidence>
<keyword evidence="4" id="KW-1185">Reference proteome</keyword>
<sequence length="173" mass="19333">MRQQTGPLINSCNAKNEWIRKFDSNTSTTYIYESGASSLVAGSPTPLYEYYYISYEDPQTIQYKLKLIINSSYGDSSDSKSSNGNLFSNGVSSPSIYTIIMAILIILCCCGICYCKKFKSSITLIFTASKNRRTPRTHRPPRAPRAHRTPMIPNTPTTTPSRLQPVGIVWAEV</sequence>